<organism evidence="1 2">
    <name type="scientific">Mytilus coruscus</name>
    <name type="common">Sea mussel</name>
    <dbReference type="NCBI Taxonomy" id="42192"/>
    <lineage>
        <taxon>Eukaryota</taxon>
        <taxon>Metazoa</taxon>
        <taxon>Spiralia</taxon>
        <taxon>Lophotrochozoa</taxon>
        <taxon>Mollusca</taxon>
        <taxon>Bivalvia</taxon>
        <taxon>Autobranchia</taxon>
        <taxon>Pteriomorphia</taxon>
        <taxon>Mytilida</taxon>
        <taxon>Mytiloidea</taxon>
        <taxon>Mytilidae</taxon>
        <taxon>Mytilinae</taxon>
        <taxon>Mytilus</taxon>
    </lineage>
</organism>
<dbReference type="OrthoDB" id="6161447at2759"/>
<evidence type="ECO:0000313" key="1">
    <source>
        <dbReference type="EMBL" id="CAC5371599.1"/>
    </source>
</evidence>
<evidence type="ECO:0000313" key="2">
    <source>
        <dbReference type="Proteomes" id="UP000507470"/>
    </source>
</evidence>
<keyword evidence="2" id="KW-1185">Reference proteome</keyword>
<name>A0A6J8AQJ4_MYTCO</name>
<gene>
    <name evidence="1" type="ORF">MCOR_9999</name>
</gene>
<proteinExistence type="predicted"/>
<protein>
    <submittedName>
        <fullName evidence="1">Uncharacterized protein</fullName>
    </submittedName>
</protein>
<dbReference type="EMBL" id="CACVKT020001766">
    <property type="protein sequence ID" value="CAC5371599.1"/>
    <property type="molecule type" value="Genomic_DNA"/>
</dbReference>
<reference evidence="1 2" key="1">
    <citation type="submission" date="2020-06" db="EMBL/GenBank/DDBJ databases">
        <authorList>
            <person name="Li R."/>
            <person name="Bekaert M."/>
        </authorList>
    </citation>
    <scope>NUCLEOTIDE SEQUENCE [LARGE SCALE GENOMIC DNA]</scope>
    <source>
        <strain evidence="2">wild</strain>
    </source>
</reference>
<dbReference type="Proteomes" id="UP000507470">
    <property type="component" value="Unassembled WGS sequence"/>
</dbReference>
<sequence length="226" mass="25924">MKELIQTMDKFGDKEPKVEYLTMLPGSLEIELSKYQSNCNIRADSIRTTDVKAKPTMFKDDVEINGYKGAKNEDEFYQLKIHVECDNFVVDCIIDNRLKQICRKSVCDLQGCDSNWRKSFPVELQGILTDVIEGFPRFCSNKLRIGDSVTNTRLKGSLGGFCRFMEEKRFHMCSYNDGLGNTTFNRTKHHTQLESVHLSTGDKILNETLLCGKVVNHSFTHHNPQK</sequence>
<accession>A0A6J8AQJ4</accession>
<dbReference type="AlphaFoldDB" id="A0A6J8AQJ4"/>